<dbReference type="InterPro" id="IPR017853">
    <property type="entry name" value="GH"/>
</dbReference>
<dbReference type="HOGENOM" id="CLU_021823_2_0_1"/>
<reference evidence="3" key="1">
    <citation type="submission" date="2003-08" db="EMBL/GenBank/DDBJ databases">
        <authorList>
            <person name="Birren B."/>
            <person name="Nusbaum C."/>
            <person name="Abebe A."/>
            <person name="Abouelleil A."/>
            <person name="Adekoya E."/>
            <person name="Ait-zahra M."/>
            <person name="Allen N."/>
            <person name="Allen T."/>
            <person name="An P."/>
            <person name="Anderson M."/>
            <person name="Anderson S."/>
            <person name="Arachchi H."/>
            <person name="Armbruster J."/>
            <person name="Bachantsang P."/>
            <person name="Baldwin J."/>
            <person name="Barry A."/>
            <person name="Bayul T."/>
            <person name="Blitshsteyn B."/>
            <person name="Bloom T."/>
            <person name="Blye J."/>
            <person name="Boguslavskiy L."/>
            <person name="Borowsky M."/>
            <person name="Boukhgalter B."/>
            <person name="Brunache A."/>
            <person name="Butler J."/>
            <person name="Calixte N."/>
            <person name="Calvo S."/>
            <person name="Camarata J."/>
            <person name="Campo K."/>
            <person name="Chang J."/>
            <person name="Cheshatsang Y."/>
            <person name="Citroen M."/>
            <person name="Collymore A."/>
            <person name="Considine T."/>
            <person name="Cook A."/>
            <person name="Cooke P."/>
            <person name="Corum B."/>
            <person name="Cuomo C."/>
            <person name="David R."/>
            <person name="Dawoe T."/>
            <person name="Degray S."/>
            <person name="Dodge S."/>
            <person name="Dooley K."/>
            <person name="Dorje P."/>
            <person name="Dorjee K."/>
            <person name="Dorris L."/>
            <person name="Duffey N."/>
            <person name="Dupes A."/>
            <person name="Elkins T."/>
            <person name="Engels R."/>
            <person name="Erickson J."/>
            <person name="Farina A."/>
            <person name="Faro S."/>
            <person name="Ferreira P."/>
            <person name="Fischer H."/>
            <person name="Fitzgerald M."/>
            <person name="Foley K."/>
            <person name="Gage D."/>
            <person name="Galagan J."/>
            <person name="Gearin G."/>
            <person name="Gnerre S."/>
            <person name="Gnirke A."/>
            <person name="Goyette A."/>
            <person name="Graham J."/>
            <person name="Grandbois E."/>
            <person name="Gyaltsen K."/>
            <person name="Hafez N."/>
            <person name="Hagopian D."/>
            <person name="Hagos B."/>
            <person name="Hall J."/>
            <person name="Hatcher B."/>
            <person name="Heller A."/>
            <person name="Higgins H."/>
            <person name="Honan T."/>
            <person name="Horn A."/>
            <person name="Houde N."/>
            <person name="Hughes L."/>
            <person name="Hulme W."/>
            <person name="Husby E."/>
            <person name="Iliev I."/>
            <person name="Jaffe D."/>
            <person name="Jones C."/>
            <person name="Kamal M."/>
            <person name="Kamat A."/>
            <person name="Kamvysselis M."/>
            <person name="Karlsson E."/>
            <person name="Kells C."/>
            <person name="Kieu A."/>
            <person name="Kisner P."/>
            <person name="Kodira C."/>
            <person name="Kulbokas E."/>
            <person name="Labutti K."/>
            <person name="Lama D."/>
            <person name="Landers T."/>
            <person name="Leger J."/>
            <person name="Levine S."/>
            <person name="Lewis D."/>
            <person name="Lewis T."/>
            <person name="Lindblad-toh K."/>
            <person name="Liu X."/>
            <person name="Lokyitsang T."/>
            <person name="Lokyitsang Y."/>
            <person name="Lucien O."/>
            <person name="Lui A."/>
            <person name="Ma L.J."/>
            <person name="Mabbitt R."/>
            <person name="Macdonald J."/>
            <person name="Maclean C."/>
            <person name="Major J."/>
            <person name="Manning J."/>
            <person name="Marabella R."/>
            <person name="Maru K."/>
            <person name="Matthews C."/>
            <person name="Mauceli E."/>
            <person name="Mccarthy M."/>
            <person name="Mcdonough S."/>
            <person name="Mcghee T."/>
            <person name="Meldrim J."/>
            <person name="Meneus L."/>
            <person name="Mesirov J."/>
            <person name="Mihalev A."/>
            <person name="Mihova T."/>
            <person name="Mikkelsen T."/>
            <person name="Mlenga V."/>
            <person name="Moru K."/>
            <person name="Mozes J."/>
            <person name="Mulrain L."/>
            <person name="Munson G."/>
            <person name="Naylor J."/>
            <person name="Newes C."/>
            <person name="Nguyen C."/>
            <person name="Nguyen N."/>
            <person name="Nguyen T."/>
            <person name="Nicol R."/>
            <person name="Nielsen C."/>
            <person name="Nizzari M."/>
            <person name="Norbu C."/>
            <person name="Norbu N."/>
            <person name="O'donnell P."/>
            <person name="Okoawo O."/>
            <person name="O'leary S."/>
            <person name="Omotosho B."/>
            <person name="O'neill K."/>
            <person name="Osman S."/>
            <person name="Parker S."/>
            <person name="Perrin D."/>
            <person name="Phunkhang P."/>
            <person name="Piqani B."/>
            <person name="Purcell S."/>
            <person name="Rachupka T."/>
            <person name="Ramasamy U."/>
            <person name="Rameau R."/>
            <person name="Ray V."/>
            <person name="Raymond C."/>
            <person name="Retta R."/>
            <person name="Richardson S."/>
            <person name="Rise C."/>
            <person name="Rodriguez J."/>
            <person name="Rogers J."/>
            <person name="Rogov P."/>
            <person name="Rutman M."/>
            <person name="Schupbach R."/>
            <person name="Seaman C."/>
            <person name="Settipalli S."/>
            <person name="Sharpe T."/>
            <person name="Sheridan J."/>
            <person name="Sherpa N."/>
            <person name="Shi J."/>
            <person name="Smirnov S."/>
            <person name="Smith C."/>
            <person name="Sougnez C."/>
            <person name="Spencer B."/>
            <person name="Stalker J."/>
            <person name="Stange-thomann N."/>
            <person name="Stavropoulos S."/>
            <person name="Stetson K."/>
            <person name="Stone C."/>
            <person name="Stone S."/>
            <person name="Stubbs M."/>
            <person name="Talamas J."/>
            <person name="Tchuinga P."/>
            <person name="Tenzing P."/>
            <person name="Tesfaye S."/>
            <person name="Theodore J."/>
            <person name="Thoulutsang Y."/>
            <person name="Topham K."/>
            <person name="Towey S."/>
            <person name="Tsamla T."/>
            <person name="Tsomo N."/>
            <person name="Vallee D."/>
            <person name="Vassiliev H."/>
            <person name="Venkataraman V."/>
            <person name="Vinson J."/>
            <person name="Vo A."/>
            <person name="Wade C."/>
            <person name="Wang S."/>
            <person name="Wangchuk T."/>
            <person name="Wangdi T."/>
            <person name="Whittaker C."/>
            <person name="Wilkinson J."/>
            <person name="Wu Y."/>
            <person name="Wyman D."/>
            <person name="Yadav S."/>
            <person name="Yang S."/>
            <person name="Yang X."/>
            <person name="Yeager S."/>
            <person name="Yee E."/>
            <person name="Young G."/>
            <person name="Zainoun J."/>
            <person name="Zembeck L."/>
            <person name="Zimmer A."/>
            <person name="Zody M."/>
            <person name="Lander E."/>
        </authorList>
    </citation>
    <scope>NUCLEOTIDE SEQUENCE [LARGE SCALE GENOMIC DNA]</scope>
</reference>
<dbReference type="GO" id="GO:0031012">
    <property type="term" value="C:extracellular matrix"/>
    <property type="evidence" value="ECO:0007669"/>
    <property type="project" value="TreeGrafter"/>
</dbReference>
<dbReference type="Proteomes" id="UP000007875">
    <property type="component" value="Unassembled WGS sequence"/>
</dbReference>
<dbReference type="InParanoid" id="H2YI60"/>
<dbReference type="Ensembl" id="ENSCSAVT00000005080.1">
    <property type="protein sequence ID" value="ENSCSAVP00000005009.1"/>
    <property type="gene ID" value="ENSCSAVG00000002987.1"/>
</dbReference>
<organism evidence="2 3">
    <name type="scientific">Ciona savignyi</name>
    <name type="common">Pacific transparent sea squirt</name>
    <dbReference type="NCBI Taxonomy" id="51511"/>
    <lineage>
        <taxon>Eukaryota</taxon>
        <taxon>Metazoa</taxon>
        <taxon>Chordata</taxon>
        <taxon>Tunicata</taxon>
        <taxon>Ascidiacea</taxon>
        <taxon>Phlebobranchia</taxon>
        <taxon>Cionidae</taxon>
        <taxon>Ciona</taxon>
    </lineage>
</organism>
<comment type="similarity">
    <text evidence="1">Belongs to the glycosyl hydrolase 79 family.</text>
</comment>
<dbReference type="PANTHER" id="PTHR46145:SF4">
    <property type="entry name" value="HEPARANASE"/>
    <property type="match status" value="1"/>
</dbReference>
<sequence length="273" mass="30447">MRFLQTASQSMSKITFHHYYMNGRTATVDDFTNPKTLGGLAKQIQQMVDVQQQWAPGTSVWIGETASAYGGGAKGISNSYVDGITWLDKLGMSSKMGVEMVIRQTFLESNYALIDTNFDPLPDYWLTLLYKRLVGNKVLNATASKCRKGQCFAFGKGSVRIYAHCAKEKFKRGSVVLYFINLWPRRLHLSFHLPENSIGYMYLLKPGESGNLTSTSVRLNGKVLRLTSSNSIPPLPPKRIEQSKLRRALSVPSLTFGFLVLEGVNARACMDGK</sequence>
<evidence type="ECO:0000256" key="1">
    <source>
        <dbReference type="ARBA" id="ARBA00009800"/>
    </source>
</evidence>
<reference evidence="2" key="3">
    <citation type="submission" date="2025-09" db="UniProtKB">
        <authorList>
            <consortium name="Ensembl"/>
        </authorList>
    </citation>
    <scope>IDENTIFICATION</scope>
</reference>
<dbReference type="PANTHER" id="PTHR46145">
    <property type="entry name" value="HEPARANASE"/>
    <property type="match status" value="1"/>
</dbReference>
<dbReference type="AlphaFoldDB" id="H2YI60"/>
<dbReference type="GO" id="GO:0016020">
    <property type="term" value="C:membrane"/>
    <property type="evidence" value="ECO:0007669"/>
    <property type="project" value="InterPro"/>
</dbReference>
<protein>
    <submittedName>
        <fullName evidence="2">Uncharacterized protein</fullName>
    </submittedName>
</protein>
<dbReference type="OMA" id="RRLWENQ"/>
<reference evidence="2" key="2">
    <citation type="submission" date="2025-08" db="UniProtKB">
        <authorList>
            <consortium name="Ensembl"/>
        </authorList>
    </citation>
    <scope>IDENTIFICATION</scope>
</reference>
<accession>H2YI60</accession>
<dbReference type="STRING" id="51511.ENSCSAVP00000005009"/>
<dbReference type="Gene3D" id="3.20.20.80">
    <property type="entry name" value="Glycosidases"/>
    <property type="match status" value="1"/>
</dbReference>
<dbReference type="eggNOG" id="ENOG502QQST">
    <property type="taxonomic scope" value="Eukaryota"/>
</dbReference>
<dbReference type="GO" id="GO:0005615">
    <property type="term" value="C:extracellular space"/>
    <property type="evidence" value="ECO:0007669"/>
    <property type="project" value="TreeGrafter"/>
</dbReference>
<dbReference type="SUPFAM" id="SSF51445">
    <property type="entry name" value="(Trans)glycosidases"/>
    <property type="match status" value="1"/>
</dbReference>
<evidence type="ECO:0000313" key="2">
    <source>
        <dbReference type="Ensembl" id="ENSCSAVP00000005009.1"/>
    </source>
</evidence>
<dbReference type="InterPro" id="IPR005199">
    <property type="entry name" value="Glyco_hydro_79"/>
</dbReference>
<proteinExistence type="inferred from homology"/>
<dbReference type="GO" id="GO:0016798">
    <property type="term" value="F:hydrolase activity, acting on glycosyl bonds"/>
    <property type="evidence" value="ECO:0007669"/>
    <property type="project" value="InterPro"/>
</dbReference>
<dbReference type="Pfam" id="PF03662">
    <property type="entry name" value="Glyco_hydro_79n"/>
    <property type="match status" value="1"/>
</dbReference>
<name>H2YI60_CIOSA</name>
<dbReference type="GeneTree" id="ENSGT00390000004874"/>
<keyword evidence="3" id="KW-1185">Reference proteome</keyword>
<evidence type="ECO:0000313" key="3">
    <source>
        <dbReference type="Proteomes" id="UP000007875"/>
    </source>
</evidence>